<evidence type="ECO:0008006" key="11">
    <source>
        <dbReference type="Google" id="ProtNLM"/>
    </source>
</evidence>
<protein>
    <recommendedName>
        <fullName evidence="11">Magnesium transport protein CorA</fullName>
    </recommendedName>
</protein>
<dbReference type="PANTHER" id="PTHR46494">
    <property type="entry name" value="CORA FAMILY METAL ION TRANSPORTER (EUROFUNG)"/>
    <property type="match status" value="1"/>
</dbReference>
<dbReference type="InterPro" id="IPR045863">
    <property type="entry name" value="CorA_TM1_TM2"/>
</dbReference>
<accession>A0A1F6D8K0</accession>
<organism evidence="9 10">
    <name type="scientific">Candidatus Kaiserbacteria bacterium RIFCSPHIGHO2_01_FULL_56_24</name>
    <dbReference type="NCBI Taxonomy" id="1798487"/>
    <lineage>
        <taxon>Bacteria</taxon>
        <taxon>Candidatus Kaiseribacteriota</taxon>
    </lineage>
</organism>
<keyword evidence="5 8" id="KW-0812">Transmembrane</keyword>
<dbReference type="PANTHER" id="PTHR46494:SF1">
    <property type="entry name" value="CORA FAMILY METAL ION TRANSPORTER (EUROFUNG)"/>
    <property type="match status" value="1"/>
</dbReference>
<evidence type="ECO:0000313" key="9">
    <source>
        <dbReference type="EMBL" id="OGG57783.1"/>
    </source>
</evidence>
<name>A0A1F6D8K0_9BACT</name>
<dbReference type="Proteomes" id="UP000176377">
    <property type="component" value="Unassembled WGS sequence"/>
</dbReference>
<dbReference type="GO" id="GO:0015087">
    <property type="term" value="F:cobalt ion transmembrane transporter activity"/>
    <property type="evidence" value="ECO:0007669"/>
    <property type="project" value="TreeGrafter"/>
</dbReference>
<comment type="caution">
    <text evidence="9">The sequence shown here is derived from an EMBL/GenBank/DDBJ whole genome shotgun (WGS) entry which is preliminary data.</text>
</comment>
<gene>
    <name evidence="9" type="ORF">A2765_05115</name>
</gene>
<feature type="transmembrane region" description="Helical" evidence="8">
    <location>
        <begin position="277"/>
        <end position="297"/>
    </location>
</feature>
<evidence type="ECO:0000256" key="1">
    <source>
        <dbReference type="ARBA" id="ARBA00004651"/>
    </source>
</evidence>
<evidence type="ECO:0000256" key="2">
    <source>
        <dbReference type="ARBA" id="ARBA00009765"/>
    </source>
</evidence>
<dbReference type="Pfam" id="PF01544">
    <property type="entry name" value="CorA"/>
    <property type="match status" value="1"/>
</dbReference>
<comment type="similarity">
    <text evidence="2">Belongs to the CorA metal ion transporter (MIT) (TC 1.A.35) family.</text>
</comment>
<evidence type="ECO:0000256" key="6">
    <source>
        <dbReference type="ARBA" id="ARBA00022989"/>
    </source>
</evidence>
<dbReference type="GO" id="GO:0005886">
    <property type="term" value="C:plasma membrane"/>
    <property type="evidence" value="ECO:0007669"/>
    <property type="project" value="UniProtKB-SubCell"/>
</dbReference>
<dbReference type="GO" id="GO:0015095">
    <property type="term" value="F:magnesium ion transmembrane transporter activity"/>
    <property type="evidence" value="ECO:0007669"/>
    <property type="project" value="TreeGrafter"/>
</dbReference>
<dbReference type="InterPro" id="IPR045861">
    <property type="entry name" value="CorA_cytoplasmic_dom"/>
</dbReference>
<keyword evidence="6 8" id="KW-1133">Transmembrane helix</keyword>
<dbReference type="AlphaFoldDB" id="A0A1F6D8K0"/>
<evidence type="ECO:0000256" key="3">
    <source>
        <dbReference type="ARBA" id="ARBA00022448"/>
    </source>
</evidence>
<dbReference type="Gene3D" id="1.20.58.340">
    <property type="entry name" value="Magnesium transport protein CorA, transmembrane region"/>
    <property type="match status" value="2"/>
</dbReference>
<feature type="transmembrane region" description="Helical" evidence="8">
    <location>
        <begin position="245"/>
        <end position="265"/>
    </location>
</feature>
<keyword evidence="3" id="KW-0813">Transport</keyword>
<comment type="subcellular location">
    <subcellularLocation>
        <location evidence="1">Cell membrane</location>
        <topology evidence="1">Multi-pass membrane protein</topology>
    </subcellularLocation>
</comment>
<dbReference type="InterPro" id="IPR002523">
    <property type="entry name" value="MgTranspt_CorA/ZnTranspt_ZntB"/>
</dbReference>
<evidence type="ECO:0000256" key="5">
    <source>
        <dbReference type="ARBA" id="ARBA00022692"/>
    </source>
</evidence>
<dbReference type="EMBL" id="MFLA01000045">
    <property type="protein sequence ID" value="OGG57783.1"/>
    <property type="molecule type" value="Genomic_DNA"/>
</dbReference>
<reference evidence="9 10" key="1">
    <citation type="journal article" date="2016" name="Nat. Commun.">
        <title>Thousands of microbial genomes shed light on interconnected biogeochemical processes in an aquifer system.</title>
        <authorList>
            <person name="Anantharaman K."/>
            <person name="Brown C.T."/>
            <person name="Hug L.A."/>
            <person name="Sharon I."/>
            <person name="Castelle C.J."/>
            <person name="Probst A.J."/>
            <person name="Thomas B.C."/>
            <person name="Singh A."/>
            <person name="Wilkins M.J."/>
            <person name="Karaoz U."/>
            <person name="Brodie E.L."/>
            <person name="Williams K.H."/>
            <person name="Hubbard S.S."/>
            <person name="Banfield J.F."/>
        </authorList>
    </citation>
    <scope>NUCLEOTIDE SEQUENCE [LARGE SCALE GENOMIC DNA]</scope>
</reference>
<dbReference type="SUPFAM" id="SSF143865">
    <property type="entry name" value="CorA soluble domain-like"/>
    <property type="match status" value="1"/>
</dbReference>
<sequence length="303" mass="35648">MLARYKHSGLMWIDLESPTRDEVLRVMDEFRLNQFIAEELLLPTTKPRIEFQDDYLYLILHFPALRHTHKTMEQEIDFVLGRDFLITTHYDTVDPLHKFSKIFEVDSILNAELSDEHAGFLFFSMLRRLYKSVEHEIDFIHSDMTHIEKHIFSGQEKGMVQAISRAARDLLNLRQTIEPHRDVLKEMQPALVKLFGDSYAPYVRSIENDYYRLHNHIMRHTESLHELRETNNSLLSAKENETMRILTILALITFPLSLMADVLSLPSKHNPLYGLPYDFWIIAGILMATGVGMFAYFKHKNWL</sequence>
<dbReference type="GO" id="GO:0050897">
    <property type="term" value="F:cobalt ion binding"/>
    <property type="evidence" value="ECO:0007669"/>
    <property type="project" value="TreeGrafter"/>
</dbReference>
<keyword evidence="4" id="KW-1003">Cell membrane</keyword>
<evidence type="ECO:0000256" key="7">
    <source>
        <dbReference type="ARBA" id="ARBA00023136"/>
    </source>
</evidence>
<keyword evidence="7 8" id="KW-0472">Membrane</keyword>
<dbReference type="GO" id="GO:0000287">
    <property type="term" value="F:magnesium ion binding"/>
    <property type="evidence" value="ECO:0007669"/>
    <property type="project" value="TreeGrafter"/>
</dbReference>
<proteinExistence type="inferred from homology"/>
<evidence type="ECO:0000256" key="8">
    <source>
        <dbReference type="SAM" id="Phobius"/>
    </source>
</evidence>
<dbReference type="Gene3D" id="3.30.460.20">
    <property type="entry name" value="CorA soluble domain-like"/>
    <property type="match status" value="1"/>
</dbReference>
<evidence type="ECO:0000313" key="10">
    <source>
        <dbReference type="Proteomes" id="UP000176377"/>
    </source>
</evidence>
<dbReference type="SUPFAM" id="SSF144083">
    <property type="entry name" value="Magnesium transport protein CorA, transmembrane region"/>
    <property type="match status" value="1"/>
</dbReference>
<evidence type="ECO:0000256" key="4">
    <source>
        <dbReference type="ARBA" id="ARBA00022475"/>
    </source>
</evidence>